<evidence type="ECO:0000313" key="3">
    <source>
        <dbReference type="Proteomes" id="UP000054481"/>
    </source>
</evidence>
<evidence type="ECO:0000313" key="2">
    <source>
        <dbReference type="EMBL" id="KJZ71972.1"/>
    </source>
</evidence>
<proteinExistence type="predicted"/>
<reference evidence="2 3" key="1">
    <citation type="journal article" date="2014" name="Genome Biol. Evol.">
        <title>Comparative genomics and transcriptomics analyses reveal divergent lifestyle features of nematode endoparasitic fungus Hirsutella minnesotensis.</title>
        <authorList>
            <person name="Lai Y."/>
            <person name="Liu K."/>
            <person name="Zhang X."/>
            <person name="Zhang X."/>
            <person name="Li K."/>
            <person name="Wang N."/>
            <person name="Shu C."/>
            <person name="Wu Y."/>
            <person name="Wang C."/>
            <person name="Bushley K.E."/>
            <person name="Xiang M."/>
            <person name="Liu X."/>
        </authorList>
    </citation>
    <scope>NUCLEOTIDE SEQUENCE [LARGE SCALE GENOMIC DNA]</scope>
    <source>
        <strain evidence="2 3">3608</strain>
    </source>
</reference>
<dbReference type="OrthoDB" id="5120663at2759"/>
<name>A0A0F7ZY73_9HYPO</name>
<dbReference type="Proteomes" id="UP000054481">
    <property type="component" value="Unassembled WGS sequence"/>
</dbReference>
<protein>
    <submittedName>
        <fullName evidence="2">Uncharacterized protein</fullName>
    </submittedName>
</protein>
<dbReference type="AlphaFoldDB" id="A0A0F7ZY73"/>
<dbReference type="EMBL" id="KQ030556">
    <property type="protein sequence ID" value="KJZ71972.1"/>
    <property type="molecule type" value="Genomic_DNA"/>
</dbReference>
<accession>A0A0F7ZY73</accession>
<gene>
    <name evidence="2" type="ORF">HIM_08652</name>
</gene>
<sequence>MGDCGNMDEHMTLGSEYSKLWGSEGDCHNYDLHPCEGLGAMTLDEMRWIRLGVDTVPRSCTEWIPDHLKAQKPARTWFTKWRTFEAVMGGLSEGSYVLKVPGISDAMLVCNARTWGNALRTLRLEMGNNENYWCPARPPVVVVVATPDLGAKWDQLGWYNCVAIEAEDSKARATKPPKGAAEDATAGKVDKTDNEDPSPGVDGAI</sequence>
<organism evidence="2 3">
    <name type="scientific">Hirsutella minnesotensis 3608</name>
    <dbReference type="NCBI Taxonomy" id="1043627"/>
    <lineage>
        <taxon>Eukaryota</taxon>
        <taxon>Fungi</taxon>
        <taxon>Dikarya</taxon>
        <taxon>Ascomycota</taxon>
        <taxon>Pezizomycotina</taxon>
        <taxon>Sordariomycetes</taxon>
        <taxon>Hypocreomycetidae</taxon>
        <taxon>Hypocreales</taxon>
        <taxon>Ophiocordycipitaceae</taxon>
        <taxon>Hirsutella</taxon>
    </lineage>
</organism>
<feature type="region of interest" description="Disordered" evidence="1">
    <location>
        <begin position="170"/>
        <end position="205"/>
    </location>
</feature>
<evidence type="ECO:0000256" key="1">
    <source>
        <dbReference type="SAM" id="MobiDB-lite"/>
    </source>
</evidence>
<keyword evidence="3" id="KW-1185">Reference proteome</keyword>